<dbReference type="WBParaSite" id="MBELARI_LOCUS10155">
    <property type="protein sequence ID" value="MBELARI_LOCUS10155"/>
    <property type="gene ID" value="MBELARI_LOCUS10155"/>
</dbReference>
<evidence type="ECO:0000259" key="5">
    <source>
        <dbReference type="SMART" id="SM00329"/>
    </source>
</evidence>
<feature type="signal peptide" evidence="3">
    <location>
        <begin position="1"/>
        <end position="20"/>
    </location>
</feature>
<sequence>MKIIFLMLIVFGIFLGITLAATETTLRARINPTGLEFFSGSGHHLIDEEIPKIEIPTIEIPITGGPGKGWVKVERLKINKFRTPSFDFQLSSNGISWQSRKGSAKLAGDWSAEYTLILPVEASGWVEIVVADIHMNVTAIATALDGRPQVEVQSCEADITHVDVSLGGSFLPWFVNLFRGPLSIVLKKEIHAQACRTARTLLLDEANAFLHSLPLHFAIGNDFFVNYYLLESPLFTNSYIQADLKADVVYSEKKCALPATQLGDDAGTHLGMITFWLSSQVPNCLLNSAHDGGLIQILINKDTSSVGNYLKTSCSFLSICMGKFFKKLRNDYPNQYIDLHFHSLTPPELTFKKDLATLNVTLAVDFYINPKGIKTKPLARLELITTSSIVPYIEGNRLVGTLNGTTAEAKEIFSTIGDVSSTFLSVFQKLFIVSDEILVNILLKKGVPLPIYDNVTIANSTVLNVFDGFVRVNVDFTTVS</sequence>
<dbReference type="InterPro" id="IPR032942">
    <property type="entry name" value="BPI/LBP/Plunc"/>
</dbReference>
<dbReference type="AlphaFoldDB" id="A0AAF3E8A5"/>
<feature type="domain" description="Lipid-binding serum glycoprotein C-terminal" evidence="5">
    <location>
        <begin position="267"/>
        <end position="474"/>
    </location>
</feature>
<dbReference type="GO" id="GO:0005615">
    <property type="term" value="C:extracellular space"/>
    <property type="evidence" value="ECO:0007669"/>
    <property type="project" value="TreeGrafter"/>
</dbReference>
<protein>
    <submittedName>
        <fullName evidence="7">Uncharacterized protein</fullName>
    </submittedName>
</protein>
<dbReference type="InterPro" id="IPR017942">
    <property type="entry name" value="Lipid-bd_serum_glycop_N"/>
</dbReference>
<dbReference type="SMART" id="SM00328">
    <property type="entry name" value="BPI1"/>
    <property type="match status" value="1"/>
</dbReference>
<dbReference type="SUPFAM" id="SSF55394">
    <property type="entry name" value="Bactericidal permeability-increasing protein, BPI"/>
    <property type="match status" value="2"/>
</dbReference>
<organism evidence="6 7">
    <name type="scientific">Mesorhabditis belari</name>
    <dbReference type="NCBI Taxonomy" id="2138241"/>
    <lineage>
        <taxon>Eukaryota</taxon>
        <taxon>Metazoa</taxon>
        <taxon>Ecdysozoa</taxon>
        <taxon>Nematoda</taxon>
        <taxon>Chromadorea</taxon>
        <taxon>Rhabditida</taxon>
        <taxon>Rhabditina</taxon>
        <taxon>Rhabditomorpha</taxon>
        <taxon>Rhabditoidea</taxon>
        <taxon>Rhabditidae</taxon>
        <taxon>Mesorhabditinae</taxon>
        <taxon>Mesorhabditis</taxon>
    </lineage>
</organism>
<keyword evidence="3" id="KW-0732">Signal</keyword>
<dbReference type="GO" id="GO:0008289">
    <property type="term" value="F:lipid binding"/>
    <property type="evidence" value="ECO:0007669"/>
    <property type="project" value="InterPro"/>
</dbReference>
<dbReference type="InterPro" id="IPR017943">
    <property type="entry name" value="Bactericidal_perm-incr_a/b_dom"/>
</dbReference>
<evidence type="ECO:0000256" key="3">
    <source>
        <dbReference type="SAM" id="SignalP"/>
    </source>
</evidence>
<evidence type="ECO:0000313" key="6">
    <source>
        <dbReference type="Proteomes" id="UP000887575"/>
    </source>
</evidence>
<dbReference type="PANTHER" id="PTHR10504">
    <property type="entry name" value="BACTERICIDAL PERMEABILITY-INCREASING BPI PROTEIN-RELATED"/>
    <property type="match status" value="1"/>
</dbReference>
<dbReference type="Pfam" id="PF01273">
    <property type="entry name" value="LBP_BPI_CETP"/>
    <property type="match status" value="1"/>
</dbReference>
<comment type="similarity">
    <text evidence="1">Belongs to the BPI/LBP/Plunc superfamily. BPI/LBP family.</text>
</comment>
<feature type="chain" id="PRO_5042260502" evidence="3">
    <location>
        <begin position="21"/>
        <end position="480"/>
    </location>
</feature>
<evidence type="ECO:0000256" key="2">
    <source>
        <dbReference type="ARBA" id="ARBA00023157"/>
    </source>
</evidence>
<dbReference type="Proteomes" id="UP000887575">
    <property type="component" value="Unassembled WGS sequence"/>
</dbReference>
<dbReference type="Gene3D" id="3.15.10.10">
    <property type="entry name" value="Bactericidal permeability-increasing protein, domain 1"/>
    <property type="match status" value="1"/>
</dbReference>
<proteinExistence type="inferred from homology"/>
<evidence type="ECO:0000313" key="7">
    <source>
        <dbReference type="WBParaSite" id="MBELARI_LOCUS10155"/>
    </source>
</evidence>
<feature type="domain" description="Lipid-binding serum glycoprotein N-terminal" evidence="4">
    <location>
        <begin position="29"/>
        <end position="253"/>
    </location>
</feature>
<keyword evidence="2" id="KW-1015">Disulfide bond</keyword>
<accession>A0AAF3E8A5</accession>
<keyword evidence="6" id="KW-1185">Reference proteome</keyword>
<dbReference type="InterPro" id="IPR001124">
    <property type="entry name" value="Lipid-bd_serum_glycop_C"/>
</dbReference>
<reference evidence="7" key="1">
    <citation type="submission" date="2024-02" db="UniProtKB">
        <authorList>
            <consortium name="WormBaseParasite"/>
        </authorList>
    </citation>
    <scope>IDENTIFICATION</scope>
</reference>
<dbReference type="PANTHER" id="PTHR10504:SF145">
    <property type="entry name" value="PROTEIN CBG15266"/>
    <property type="match status" value="1"/>
</dbReference>
<evidence type="ECO:0000259" key="4">
    <source>
        <dbReference type="SMART" id="SM00328"/>
    </source>
</evidence>
<dbReference type="SMART" id="SM00329">
    <property type="entry name" value="BPI2"/>
    <property type="match status" value="1"/>
</dbReference>
<dbReference type="Gene3D" id="3.15.20.10">
    <property type="entry name" value="Bactericidal permeability-increasing protein, domain 2"/>
    <property type="match status" value="1"/>
</dbReference>
<evidence type="ECO:0000256" key="1">
    <source>
        <dbReference type="ARBA" id="ARBA00007292"/>
    </source>
</evidence>
<name>A0AAF3E8A5_9BILA</name>
<dbReference type="Pfam" id="PF02886">
    <property type="entry name" value="LBP_BPI_CETP_C"/>
    <property type="match status" value="1"/>
</dbReference>